<accession>A0ABP8G3A4</accession>
<feature type="signal peptide" evidence="6">
    <location>
        <begin position="1"/>
        <end position="20"/>
    </location>
</feature>
<dbReference type="EMBL" id="BAABFN010000009">
    <property type="protein sequence ID" value="GAA4316569.1"/>
    <property type="molecule type" value="Genomic_DNA"/>
</dbReference>
<dbReference type="Gene3D" id="2.30.42.10">
    <property type="match status" value="1"/>
</dbReference>
<keyword evidence="4 5" id="KW-0720">Serine protease</keyword>
<protein>
    <submittedName>
        <fullName evidence="8">Carboxy terminal-processing peptidase</fullName>
    </submittedName>
</protein>
<feature type="chain" id="PRO_5046851796" evidence="6">
    <location>
        <begin position="21"/>
        <end position="713"/>
    </location>
</feature>
<dbReference type="SUPFAM" id="SSF50156">
    <property type="entry name" value="PDZ domain-like"/>
    <property type="match status" value="1"/>
</dbReference>
<dbReference type="Gene3D" id="3.90.226.10">
    <property type="entry name" value="2-enoyl-CoA Hydratase, Chain A, domain 1"/>
    <property type="match status" value="1"/>
</dbReference>
<keyword evidence="3 5" id="KW-0378">Hydrolase</keyword>
<proteinExistence type="inferred from homology"/>
<dbReference type="InterPro" id="IPR036034">
    <property type="entry name" value="PDZ_sf"/>
</dbReference>
<dbReference type="Pfam" id="PF17804">
    <property type="entry name" value="TSP_NTD"/>
    <property type="match status" value="1"/>
</dbReference>
<dbReference type="CDD" id="cd06782">
    <property type="entry name" value="cpPDZ_CPP-like"/>
    <property type="match status" value="1"/>
</dbReference>
<name>A0ABP8G3A4_9BACT</name>
<dbReference type="Pfam" id="PF00595">
    <property type="entry name" value="PDZ"/>
    <property type="match status" value="1"/>
</dbReference>
<gene>
    <name evidence="8" type="ORF">GCM10023143_28490</name>
</gene>
<evidence type="ECO:0000256" key="4">
    <source>
        <dbReference type="ARBA" id="ARBA00022825"/>
    </source>
</evidence>
<reference evidence="9" key="1">
    <citation type="journal article" date="2019" name="Int. J. Syst. Evol. Microbiol.">
        <title>The Global Catalogue of Microorganisms (GCM) 10K type strain sequencing project: providing services to taxonomists for standard genome sequencing and annotation.</title>
        <authorList>
            <consortium name="The Broad Institute Genomics Platform"/>
            <consortium name="The Broad Institute Genome Sequencing Center for Infectious Disease"/>
            <person name="Wu L."/>
            <person name="Ma J."/>
        </authorList>
    </citation>
    <scope>NUCLEOTIDE SEQUENCE [LARGE SCALE GENOMIC DNA]</scope>
    <source>
        <strain evidence="9">JCM 17664</strain>
    </source>
</reference>
<dbReference type="Proteomes" id="UP001501207">
    <property type="component" value="Unassembled WGS sequence"/>
</dbReference>
<dbReference type="NCBIfam" id="TIGR00225">
    <property type="entry name" value="prc"/>
    <property type="match status" value="1"/>
</dbReference>
<keyword evidence="2 5" id="KW-0645">Protease</keyword>
<dbReference type="PANTHER" id="PTHR32060">
    <property type="entry name" value="TAIL-SPECIFIC PROTEASE"/>
    <property type="match status" value="1"/>
</dbReference>
<dbReference type="CDD" id="cd07560">
    <property type="entry name" value="Peptidase_S41_CPP"/>
    <property type="match status" value="1"/>
</dbReference>
<evidence type="ECO:0000256" key="1">
    <source>
        <dbReference type="ARBA" id="ARBA00009179"/>
    </source>
</evidence>
<organism evidence="8 9">
    <name type="scientific">Compostibacter hankyongensis</name>
    <dbReference type="NCBI Taxonomy" id="1007089"/>
    <lineage>
        <taxon>Bacteria</taxon>
        <taxon>Pseudomonadati</taxon>
        <taxon>Bacteroidota</taxon>
        <taxon>Chitinophagia</taxon>
        <taxon>Chitinophagales</taxon>
        <taxon>Chitinophagaceae</taxon>
        <taxon>Compostibacter</taxon>
    </lineage>
</organism>
<evidence type="ECO:0000256" key="6">
    <source>
        <dbReference type="SAM" id="SignalP"/>
    </source>
</evidence>
<feature type="domain" description="PDZ" evidence="7">
    <location>
        <begin position="248"/>
        <end position="328"/>
    </location>
</feature>
<keyword evidence="6" id="KW-0732">Signal</keyword>
<dbReference type="InterPro" id="IPR029045">
    <property type="entry name" value="ClpP/crotonase-like_dom_sf"/>
</dbReference>
<dbReference type="PROSITE" id="PS50106">
    <property type="entry name" value="PDZ"/>
    <property type="match status" value="1"/>
</dbReference>
<comment type="similarity">
    <text evidence="1 5">Belongs to the peptidase S41A family.</text>
</comment>
<dbReference type="InterPro" id="IPR020992">
    <property type="entry name" value="Tail_Prtase_C"/>
</dbReference>
<sequence>MRLKFIVPALLVSSAVAALAFGTYKKHAAPPGKDEAIVALIGQVLKQGHYDPKDIDDKFSQTVFNKYIDQLDGEKKFFLQPDISYLRKYEHLIDNEINGEGRLGFIRETDSIFDLRFRQARSIYPVVLEKPFDFTKKDSIQLDRDKTGFPASAAEARTRWEKMMKYRTLDKLVELQEMKAKAKTGDTLKTETPQQLEADARQKVKRIYDLYFDRMHSHLTEDDRFSMFVNVITTSMDPHTDYMAPAEKRYFDEQMSGTFFGVGAVLRQDEDKVKVESIVTGGPAWKEGELKAGDVILKVGQAEKEPEDLTGYTTQDAVKLIRGEKGTVVKLTVKQVDGSVKTIAITRGEVKQDDTFARSYTIGGKHKIGFIVLPEFYFSSTGRTGPGSSAYDVAKEIKKLKAEKVEGIVLDLRFNGGGSLGDAIDIAGLFIPQGPIVQVRSRNGNVDVLKDRDPAVAYDGPLAIMVNEYSASASEILAAAMQDYKRAVIIGSPSTYGKGTVQRMFDLNDFLSSADREKLGDLGAIKLTIQKFYRVNGGSTQRKGVTPDIILKDPYYDIAEKTDSAALPWDEISKAAYVPWKDTFNTEVLRKGSAYRVAHNPAFQLIGQNLAALKKIDDNKVMSLNMQQFKAEQKADDSELKQLDKVKDVVTPLSIANLPVDLSYIRSDSVKVGRNRDLLKLYEKDPYLMETLHVMDDMIDKPTLQNAGKLSKN</sequence>
<evidence type="ECO:0000256" key="3">
    <source>
        <dbReference type="ARBA" id="ARBA00022801"/>
    </source>
</evidence>
<dbReference type="Pfam" id="PF11818">
    <property type="entry name" value="DUF3340"/>
    <property type="match status" value="1"/>
</dbReference>
<evidence type="ECO:0000256" key="2">
    <source>
        <dbReference type="ARBA" id="ARBA00022670"/>
    </source>
</evidence>
<dbReference type="PANTHER" id="PTHR32060:SF22">
    <property type="entry name" value="CARBOXYL-TERMINAL-PROCESSING PEPTIDASE 3, CHLOROPLASTIC"/>
    <property type="match status" value="1"/>
</dbReference>
<evidence type="ECO:0000313" key="8">
    <source>
        <dbReference type="EMBL" id="GAA4316569.1"/>
    </source>
</evidence>
<dbReference type="SUPFAM" id="SSF52096">
    <property type="entry name" value="ClpP/crotonase"/>
    <property type="match status" value="1"/>
</dbReference>
<evidence type="ECO:0000256" key="5">
    <source>
        <dbReference type="RuleBase" id="RU004404"/>
    </source>
</evidence>
<dbReference type="InterPro" id="IPR004447">
    <property type="entry name" value="Peptidase_S41A"/>
</dbReference>
<dbReference type="Pfam" id="PF03572">
    <property type="entry name" value="Peptidase_S41"/>
    <property type="match status" value="1"/>
</dbReference>
<dbReference type="SMART" id="SM00245">
    <property type="entry name" value="TSPc"/>
    <property type="match status" value="1"/>
</dbReference>
<comment type="caution">
    <text evidence="8">The sequence shown here is derived from an EMBL/GenBank/DDBJ whole genome shotgun (WGS) entry which is preliminary data.</text>
</comment>
<dbReference type="InterPro" id="IPR005151">
    <property type="entry name" value="Tail-specific_protease"/>
</dbReference>
<dbReference type="RefSeq" id="WP_344980493.1">
    <property type="nucleotide sequence ID" value="NZ_BAABFN010000009.1"/>
</dbReference>
<dbReference type="InterPro" id="IPR040573">
    <property type="entry name" value="TSP_N"/>
</dbReference>
<evidence type="ECO:0000259" key="7">
    <source>
        <dbReference type="PROSITE" id="PS50106"/>
    </source>
</evidence>
<dbReference type="SMART" id="SM00228">
    <property type="entry name" value="PDZ"/>
    <property type="match status" value="1"/>
</dbReference>
<keyword evidence="9" id="KW-1185">Reference proteome</keyword>
<evidence type="ECO:0000313" key="9">
    <source>
        <dbReference type="Proteomes" id="UP001501207"/>
    </source>
</evidence>
<dbReference type="InterPro" id="IPR001478">
    <property type="entry name" value="PDZ"/>
</dbReference>